<dbReference type="PROSITE" id="PS50922">
    <property type="entry name" value="TLC"/>
    <property type="match status" value="1"/>
</dbReference>
<feature type="transmembrane region" description="Helical" evidence="8">
    <location>
        <begin position="153"/>
        <end position="172"/>
    </location>
</feature>
<dbReference type="PANTHER" id="PTHR12560">
    <property type="entry name" value="LONGEVITY ASSURANCE FACTOR 1 LAG1"/>
    <property type="match status" value="1"/>
</dbReference>
<protein>
    <submittedName>
        <fullName evidence="10">Putative tlc domain-containing protein</fullName>
    </submittedName>
</protein>
<dbReference type="AlphaFoldDB" id="A0A0G2GKY1"/>
<evidence type="ECO:0000256" key="6">
    <source>
        <dbReference type="PROSITE-ProRule" id="PRU00205"/>
    </source>
</evidence>
<comment type="caution">
    <text evidence="10">The sequence shown here is derived from an EMBL/GenBank/DDBJ whole genome shotgun (WGS) entry which is preliminary data.</text>
</comment>
<dbReference type="OrthoDB" id="537032at2759"/>
<accession>A0A0G2GKY1</accession>
<name>A0A0G2GKY1_PHACM</name>
<reference evidence="10 11" key="2">
    <citation type="submission" date="2015-05" db="EMBL/GenBank/DDBJ databases">
        <authorList>
            <person name="Morales-Cruz A."/>
            <person name="Amrine K.C."/>
            <person name="Cantu D."/>
        </authorList>
    </citation>
    <scope>NUCLEOTIDE SEQUENCE [LARGE SCALE GENOMIC DNA]</scope>
    <source>
        <strain evidence="10">UCRPC4</strain>
    </source>
</reference>
<feature type="transmembrane region" description="Helical" evidence="8">
    <location>
        <begin position="110"/>
        <end position="132"/>
    </location>
</feature>
<dbReference type="GO" id="GO:0046513">
    <property type="term" value="P:ceramide biosynthetic process"/>
    <property type="evidence" value="ECO:0007669"/>
    <property type="project" value="InterPro"/>
</dbReference>
<keyword evidence="3 6" id="KW-0812">Transmembrane</keyword>
<dbReference type="GO" id="GO:0016020">
    <property type="term" value="C:membrane"/>
    <property type="evidence" value="ECO:0007669"/>
    <property type="project" value="UniProtKB-SubCell"/>
</dbReference>
<feature type="region of interest" description="Disordered" evidence="7">
    <location>
        <begin position="390"/>
        <end position="411"/>
    </location>
</feature>
<comment type="subcellular location">
    <subcellularLocation>
        <location evidence="1">Membrane</location>
        <topology evidence="1">Multi-pass membrane protein</topology>
    </subcellularLocation>
</comment>
<feature type="compositionally biased region" description="Acidic residues" evidence="7">
    <location>
        <begin position="397"/>
        <end position="409"/>
    </location>
</feature>
<dbReference type="Pfam" id="PF03798">
    <property type="entry name" value="TRAM_LAG1_CLN8"/>
    <property type="match status" value="1"/>
</dbReference>
<keyword evidence="4 8" id="KW-1133">Transmembrane helix</keyword>
<evidence type="ECO:0000256" key="8">
    <source>
        <dbReference type="SAM" id="Phobius"/>
    </source>
</evidence>
<feature type="transmembrane region" description="Helical" evidence="8">
    <location>
        <begin position="227"/>
        <end position="244"/>
    </location>
</feature>
<evidence type="ECO:0000256" key="5">
    <source>
        <dbReference type="ARBA" id="ARBA00023136"/>
    </source>
</evidence>
<feature type="compositionally biased region" description="Low complexity" evidence="7">
    <location>
        <begin position="428"/>
        <end position="443"/>
    </location>
</feature>
<dbReference type="InterPro" id="IPR006634">
    <property type="entry name" value="TLC-dom"/>
</dbReference>
<evidence type="ECO:0000256" key="4">
    <source>
        <dbReference type="ARBA" id="ARBA00022989"/>
    </source>
</evidence>
<evidence type="ECO:0000259" key="9">
    <source>
        <dbReference type="PROSITE" id="PS50922"/>
    </source>
</evidence>
<keyword evidence="5 6" id="KW-0472">Membrane</keyword>
<gene>
    <name evidence="10" type="ORF">UCRPC4_g05461</name>
</gene>
<evidence type="ECO:0000313" key="11">
    <source>
        <dbReference type="Proteomes" id="UP000053317"/>
    </source>
</evidence>
<dbReference type="SMART" id="SM00724">
    <property type="entry name" value="TLC"/>
    <property type="match status" value="1"/>
</dbReference>
<dbReference type="EMBL" id="LCWF01000140">
    <property type="protein sequence ID" value="KKY17560.1"/>
    <property type="molecule type" value="Genomic_DNA"/>
</dbReference>
<evidence type="ECO:0000256" key="7">
    <source>
        <dbReference type="SAM" id="MobiDB-lite"/>
    </source>
</evidence>
<feature type="region of interest" description="Disordered" evidence="7">
    <location>
        <begin position="1"/>
        <end position="30"/>
    </location>
</feature>
<evidence type="ECO:0000313" key="10">
    <source>
        <dbReference type="EMBL" id="KKY17560.1"/>
    </source>
</evidence>
<feature type="transmembrane region" description="Helical" evidence="8">
    <location>
        <begin position="281"/>
        <end position="305"/>
    </location>
</feature>
<dbReference type="InterPro" id="IPR016439">
    <property type="entry name" value="Lag1/Lac1-like"/>
</dbReference>
<dbReference type="PANTHER" id="PTHR12560:SF0">
    <property type="entry name" value="LD18904P"/>
    <property type="match status" value="1"/>
</dbReference>
<feature type="transmembrane region" description="Helical" evidence="8">
    <location>
        <begin position="354"/>
        <end position="377"/>
    </location>
</feature>
<evidence type="ECO:0000256" key="3">
    <source>
        <dbReference type="ARBA" id="ARBA00022692"/>
    </source>
</evidence>
<organism evidence="10 11">
    <name type="scientific">Phaeomoniella chlamydospora</name>
    <name type="common">Phaeoacremonium chlamydosporum</name>
    <dbReference type="NCBI Taxonomy" id="158046"/>
    <lineage>
        <taxon>Eukaryota</taxon>
        <taxon>Fungi</taxon>
        <taxon>Dikarya</taxon>
        <taxon>Ascomycota</taxon>
        <taxon>Pezizomycotina</taxon>
        <taxon>Eurotiomycetes</taxon>
        <taxon>Chaetothyriomycetidae</taxon>
        <taxon>Phaeomoniellales</taxon>
        <taxon>Phaeomoniellaceae</taxon>
        <taxon>Phaeomoniella</taxon>
    </lineage>
</organism>
<comment type="similarity">
    <text evidence="2">Belongs to the sphingosine N-acyltransferase family.</text>
</comment>
<sequence length="480" mass="55211">MSTPQIHTAGPGNEQEKQEWATSPARSQYEGAAQASAFPGRRSRGTEKTSIAQLCSWVVDHQIGIAVTLLSSLVAIHLSFPNARHHTSKFYRISYYNPVTGKFAIGWDDLLFVFFWIIVLSGARCATMDYILDPLAFNLGIRKKKLKVRFTEQAWITMYYGFIWMMGMYVVYNSEYWLDLRALWRNWPTREIDGLTKWYYLVGFSFYLQQIVVVNIEERRKDHWQMFTHHIITCTLIFSSYGYHQTKVGSLIMCLMDFGDIFFSVAKILKYLHFQRACDIMFGVFMIAWFICRHVIYMTVCWSIWKHIPEEIQYGCYSGSDTDLQGPVPVPDDWSHLIEPFHDPVGLVCWNSNIQWTFLGMLLSLQAVLLMWFVMILRVAYKVISGTGAEDVRSDSEEGDEEPDDEEPDSSAYMDRIHTCVEPHPVLSTDFSDTSTKSSSPVRRSSRRKESGHSSGVNLLAAGDRRELLGRIGCDKPTSK</sequence>
<proteinExistence type="inferred from homology"/>
<feature type="transmembrane region" description="Helical" evidence="8">
    <location>
        <begin position="198"/>
        <end position="215"/>
    </location>
</feature>
<feature type="region of interest" description="Disordered" evidence="7">
    <location>
        <begin position="424"/>
        <end position="462"/>
    </location>
</feature>
<evidence type="ECO:0000256" key="1">
    <source>
        <dbReference type="ARBA" id="ARBA00004141"/>
    </source>
</evidence>
<evidence type="ECO:0000256" key="2">
    <source>
        <dbReference type="ARBA" id="ARBA00009808"/>
    </source>
</evidence>
<keyword evidence="11" id="KW-1185">Reference proteome</keyword>
<feature type="domain" description="TLC" evidence="9">
    <location>
        <begin position="148"/>
        <end position="385"/>
    </location>
</feature>
<dbReference type="GO" id="GO:0050291">
    <property type="term" value="F:sphingosine N-acyltransferase activity"/>
    <property type="evidence" value="ECO:0007669"/>
    <property type="project" value="InterPro"/>
</dbReference>
<reference evidence="10 11" key="1">
    <citation type="submission" date="2015-05" db="EMBL/GenBank/DDBJ databases">
        <title>Distinctive expansion of gene families associated with plant cell wall degradation and secondary metabolism in the genomes of grapevine trunk pathogens.</title>
        <authorList>
            <person name="Lawrence D.P."/>
            <person name="Travadon R."/>
            <person name="Rolshausen P.E."/>
            <person name="Baumgartner K."/>
        </authorList>
    </citation>
    <scope>NUCLEOTIDE SEQUENCE [LARGE SCALE GENOMIC DNA]</scope>
    <source>
        <strain evidence="10">UCRPC4</strain>
    </source>
</reference>
<dbReference type="Proteomes" id="UP000053317">
    <property type="component" value="Unassembled WGS sequence"/>
</dbReference>